<dbReference type="InterPro" id="IPR020449">
    <property type="entry name" value="Tscrpt_reg_AraC-type_HTH"/>
</dbReference>
<protein>
    <submittedName>
        <fullName evidence="5">Helix-turn-helix domain-containing protein</fullName>
    </submittedName>
</protein>
<feature type="domain" description="HTH araC/xylS-type" evidence="4">
    <location>
        <begin position="199"/>
        <end position="300"/>
    </location>
</feature>
<dbReference type="InterPro" id="IPR009057">
    <property type="entry name" value="Homeodomain-like_sf"/>
</dbReference>
<sequence>MTPGESRELWRRIATSYQCNMTCDFPDGDEGTSTLTRLRTERNQVLAWRSPQVRYRRRSEHMREDGIDSYVLLLPVAGAVDVSVDFSRTTLRPGYGALIATTQPFDVTHTHHARLRAVTIERRTIHHRLNKATEFVAPIDLAAGLGGVVHDLLDSALRMADQLSSNQFDAVVDRLIELVCVLVGTDMVNAGDHFSEIEAAIRRYVRDNAHEPDLNSEMIAAALGWSVRQIQLALQRAGTTSRELIKEERLSLAHDRLVSPAYNQTTITELAHRCGFASPGRFSTAFRERFGMTPRELRGTHR</sequence>
<keyword evidence="1" id="KW-0805">Transcription regulation</keyword>
<dbReference type="Gene3D" id="1.10.10.60">
    <property type="entry name" value="Homeodomain-like"/>
    <property type="match status" value="1"/>
</dbReference>
<keyword evidence="2" id="KW-0238">DNA-binding</keyword>
<dbReference type="InterPro" id="IPR018060">
    <property type="entry name" value="HTH_AraC"/>
</dbReference>
<proteinExistence type="predicted"/>
<evidence type="ECO:0000259" key="4">
    <source>
        <dbReference type="PROSITE" id="PS01124"/>
    </source>
</evidence>
<accession>A0ABY2S4M4</accession>
<evidence type="ECO:0000313" key="6">
    <source>
        <dbReference type="Proteomes" id="UP000309992"/>
    </source>
</evidence>
<dbReference type="SUPFAM" id="SSF46689">
    <property type="entry name" value="Homeodomain-like"/>
    <property type="match status" value="1"/>
</dbReference>
<dbReference type="InterPro" id="IPR018062">
    <property type="entry name" value="HTH_AraC-typ_CS"/>
</dbReference>
<dbReference type="PANTHER" id="PTHR46796:SF6">
    <property type="entry name" value="ARAC SUBFAMILY"/>
    <property type="match status" value="1"/>
</dbReference>
<dbReference type="InterPro" id="IPR035418">
    <property type="entry name" value="AraC-bd_2"/>
</dbReference>
<evidence type="ECO:0000256" key="1">
    <source>
        <dbReference type="ARBA" id="ARBA00023015"/>
    </source>
</evidence>
<keyword evidence="6" id="KW-1185">Reference proteome</keyword>
<dbReference type="PANTHER" id="PTHR46796">
    <property type="entry name" value="HTH-TYPE TRANSCRIPTIONAL ACTIVATOR RHAS-RELATED"/>
    <property type="match status" value="1"/>
</dbReference>
<comment type="caution">
    <text evidence="5">The sequence shown here is derived from an EMBL/GenBank/DDBJ whole genome shotgun (WGS) entry which is preliminary data.</text>
</comment>
<gene>
    <name evidence="5" type="ORF">FCN18_14955</name>
</gene>
<dbReference type="EMBL" id="SWMS01000007">
    <property type="protein sequence ID" value="TKG70822.1"/>
    <property type="molecule type" value="Genomic_DNA"/>
</dbReference>
<reference evidence="5 6" key="1">
    <citation type="journal article" date="2015" name="Antonie Van Leeuwenhoek">
        <title>Prauserella endophytica sp. nov., an endophytic actinobacterium isolated from Tamarix taklamakanensis.</title>
        <authorList>
            <person name="Liu J.M."/>
            <person name="Habden X."/>
            <person name="Guo L."/>
            <person name="Tuo L."/>
            <person name="Jiang Z.K."/>
            <person name="Liu S.W."/>
            <person name="Liu X.F."/>
            <person name="Chen L."/>
            <person name="Li R.F."/>
            <person name="Zhang Y.Q."/>
            <person name="Sun C.H."/>
        </authorList>
    </citation>
    <scope>NUCLEOTIDE SEQUENCE [LARGE SCALE GENOMIC DNA]</scope>
    <source>
        <strain evidence="5 6">CGMCC 4.7182</strain>
    </source>
</reference>
<dbReference type="Pfam" id="PF14525">
    <property type="entry name" value="AraC_binding_2"/>
    <property type="match status" value="1"/>
</dbReference>
<name>A0ABY2S4M4_9PSEU</name>
<evidence type="ECO:0000256" key="3">
    <source>
        <dbReference type="ARBA" id="ARBA00023163"/>
    </source>
</evidence>
<dbReference type="Proteomes" id="UP000309992">
    <property type="component" value="Unassembled WGS sequence"/>
</dbReference>
<dbReference type="InterPro" id="IPR050204">
    <property type="entry name" value="AraC_XylS_family_regulators"/>
</dbReference>
<dbReference type="PRINTS" id="PR00032">
    <property type="entry name" value="HTHARAC"/>
</dbReference>
<dbReference type="Pfam" id="PF12833">
    <property type="entry name" value="HTH_18"/>
    <property type="match status" value="1"/>
</dbReference>
<evidence type="ECO:0000313" key="5">
    <source>
        <dbReference type="EMBL" id="TKG70822.1"/>
    </source>
</evidence>
<keyword evidence="3" id="KW-0804">Transcription</keyword>
<dbReference type="PROSITE" id="PS01124">
    <property type="entry name" value="HTH_ARAC_FAMILY_2"/>
    <property type="match status" value="1"/>
</dbReference>
<dbReference type="SMART" id="SM00342">
    <property type="entry name" value="HTH_ARAC"/>
    <property type="match status" value="1"/>
</dbReference>
<dbReference type="PROSITE" id="PS00041">
    <property type="entry name" value="HTH_ARAC_FAMILY_1"/>
    <property type="match status" value="1"/>
</dbReference>
<evidence type="ECO:0000256" key="2">
    <source>
        <dbReference type="ARBA" id="ARBA00023125"/>
    </source>
</evidence>
<organism evidence="5 6">
    <name type="scientific">Prauserella endophytica</name>
    <dbReference type="NCBI Taxonomy" id="1592324"/>
    <lineage>
        <taxon>Bacteria</taxon>
        <taxon>Bacillati</taxon>
        <taxon>Actinomycetota</taxon>
        <taxon>Actinomycetes</taxon>
        <taxon>Pseudonocardiales</taxon>
        <taxon>Pseudonocardiaceae</taxon>
        <taxon>Prauserella</taxon>
        <taxon>Prauserella coralliicola group</taxon>
    </lineage>
</organism>